<gene>
    <name evidence="1" type="ORF">PZE19_00645</name>
</gene>
<accession>A0ABT6F442</accession>
<reference evidence="1 2" key="1">
    <citation type="submission" date="2023-03" db="EMBL/GenBank/DDBJ databases">
        <title>Paludisphaera mucosa sp. nov. a novel planctomycete from northern fen.</title>
        <authorList>
            <person name="Ivanova A."/>
        </authorList>
    </citation>
    <scope>NUCLEOTIDE SEQUENCE [LARGE SCALE GENOMIC DNA]</scope>
    <source>
        <strain evidence="1 2">Pla2</strain>
    </source>
</reference>
<keyword evidence="2" id="KW-1185">Reference proteome</keyword>
<sequence>MNTRIRFIETRDRDLRPRRARLSVEGLESRLSQSGSGALGGLLSNLLAGGGEVEVALIRLQQQVSQARETMDLLTSRFQVFADAKATLAGIK</sequence>
<comment type="caution">
    <text evidence="1">The sequence shown here is derived from an EMBL/GenBank/DDBJ whole genome shotgun (WGS) entry which is preliminary data.</text>
</comment>
<dbReference type="EMBL" id="JARRAG010000001">
    <property type="protein sequence ID" value="MDG3002282.1"/>
    <property type="molecule type" value="Genomic_DNA"/>
</dbReference>
<dbReference type="RefSeq" id="WP_277858646.1">
    <property type="nucleotide sequence ID" value="NZ_JARRAG010000001.1"/>
</dbReference>
<dbReference type="Proteomes" id="UP001216907">
    <property type="component" value="Unassembled WGS sequence"/>
</dbReference>
<name>A0ABT6F442_9BACT</name>
<organism evidence="1 2">
    <name type="scientific">Paludisphaera mucosa</name>
    <dbReference type="NCBI Taxonomy" id="3030827"/>
    <lineage>
        <taxon>Bacteria</taxon>
        <taxon>Pseudomonadati</taxon>
        <taxon>Planctomycetota</taxon>
        <taxon>Planctomycetia</taxon>
        <taxon>Isosphaerales</taxon>
        <taxon>Isosphaeraceae</taxon>
        <taxon>Paludisphaera</taxon>
    </lineage>
</organism>
<proteinExistence type="predicted"/>
<evidence type="ECO:0000313" key="1">
    <source>
        <dbReference type="EMBL" id="MDG3002282.1"/>
    </source>
</evidence>
<protein>
    <submittedName>
        <fullName evidence="1">Uncharacterized protein</fullName>
    </submittedName>
</protein>
<evidence type="ECO:0000313" key="2">
    <source>
        <dbReference type="Proteomes" id="UP001216907"/>
    </source>
</evidence>